<feature type="transmembrane region" description="Helical" evidence="6">
    <location>
        <begin position="130"/>
        <end position="152"/>
    </location>
</feature>
<evidence type="ECO:0000256" key="3">
    <source>
        <dbReference type="ARBA" id="ARBA00022692"/>
    </source>
</evidence>
<feature type="transmembrane region" description="Helical" evidence="6">
    <location>
        <begin position="194"/>
        <end position="212"/>
    </location>
</feature>
<feature type="transmembrane region" description="Helical" evidence="6">
    <location>
        <begin position="343"/>
        <end position="361"/>
    </location>
</feature>
<evidence type="ECO:0000259" key="7">
    <source>
        <dbReference type="PROSITE" id="PS50850"/>
    </source>
</evidence>
<dbReference type="PATRIC" id="fig|1423758.3.peg.934"/>
<dbReference type="GeneID" id="82847104"/>
<evidence type="ECO:0000313" key="9">
    <source>
        <dbReference type="Proteomes" id="UP000009320"/>
    </source>
</evidence>
<dbReference type="PROSITE" id="PS50850">
    <property type="entry name" value="MFS"/>
    <property type="match status" value="1"/>
</dbReference>
<comment type="caution">
    <text evidence="8">The sequence shown here is derived from an EMBL/GenBank/DDBJ whole genome shotgun (WGS) entry which is preliminary data.</text>
</comment>
<dbReference type="RefSeq" id="WP_008470785.1">
    <property type="nucleotide sequence ID" value="NZ_AYZP01000002.1"/>
</dbReference>
<keyword evidence="4 6" id="KW-1133">Transmembrane helix</keyword>
<feature type="transmembrane region" description="Helical" evidence="6">
    <location>
        <begin position="44"/>
        <end position="63"/>
    </location>
</feature>
<feature type="transmembrane region" description="Helical" evidence="6">
    <location>
        <begin position="255"/>
        <end position="274"/>
    </location>
</feature>
<accession>I7KH72</accession>
<dbReference type="PANTHER" id="PTHR42718:SF9">
    <property type="entry name" value="MAJOR FACILITATOR SUPERFAMILY MULTIDRUG TRANSPORTER MFSC"/>
    <property type="match status" value="1"/>
</dbReference>
<reference evidence="8 9" key="1">
    <citation type="submission" date="2012-06" db="EMBL/GenBank/DDBJ databases">
        <title>Draft Genome Sequence of Lactobacillus hominis Strain CRBIP 24.179T, isolated from human intestine.</title>
        <authorList>
            <person name="Cousin S."/>
            <person name="Ma L."/>
            <person name="Bizet C."/>
            <person name="Loux V."/>
            <person name="Bouchier C."/>
            <person name="Clermont D."/>
            <person name="Creno S."/>
        </authorList>
    </citation>
    <scope>NUCLEOTIDE SEQUENCE [LARGE SCALE GENOMIC DNA]</scope>
    <source>
        <strain evidence="9">CRBIP 24.179T</strain>
    </source>
</reference>
<dbReference type="SUPFAM" id="SSF103473">
    <property type="entry name" value="MFS general substrate transporter"/>
    <property type="match status" value="1"/>
</dbReference>
<dbReference type="InterPro" id="IPR036259">
    <property type="entry name" value="MFS_trans_sf"/>
</dbReference>
<dbReference type="eggNOG" id="COG2814">
    <property type="taxonomic scope" value="Bacteria"/>
</dbReference>
<evidence type="ECO:0000256" key="6">
    <source>
        <dbReference type="SAM" id="Phobius"/>
    </source>
</evidence>
<feature type="transmembrane region" description="Helical" evidence="6">
    <location>
        <begin position="318"/>
        <end position="337"/>
    </location>
</feature>
<feature type="transmembrane region" description="Helical" evidence="6">
    <location>
        <begin position="218"/>
        <end position="235"/>
    </location>
</feature>
<evidence type="ECO:0000313" key="8">
    <source>
        <dbReference type="EMBL" id="CCI81870.1"/>
    </source>
</evidence>
<dbReference type="OrthoDB" id="9816041at2"/>
<feature type="transmembrane region" description="Helical" evidence="6">
    <location>
        <begin position="286"/>
        <end position="306"/>
    </location>
</feature>
<feature type="transmembrane region" description="Helical" evidence="6">
    <location>
        <begin position="75"/>
        <end position="92"/>
    </location>
</feature>
<dbReference type="PANTHER" id="PTHR42718">
    <property type="entry name" value="MAJOR FACILITATOR SUPERFAMILY MULTIDRUG TRANSPORTER MFSC"/>
    <property type="match status" value="1"/>
</dbReference>
<sequence length="455" mass="51190">MKNQKNIVAIISVTCISFLGIMTETSLNVAFPRLMNEFKVPLNIIQWLTTAYLLFIAILMMCSSYFSKAFSAREIFISSATLFILGSIVSLLAPNFFILLIGRLLSSFGAGLCSPLMFNLIVELMPQDKWGFYLGLSGLVLSLAPALGPAYGGLMVEYFSWREIFLFTGIFALLIMLTGINTVEKYYPKEKIKFAWLSFLSLSAILILLNLFLNQLSINLAVLLLISIFIFLIIYKKDRNRLFDFRIFKIRSFSLAFISYLLLQMMTIGIEFLLPNYMQLVNHLSPLNSALILLPRSIIASLLNPIFGRMYDDWNAKIPLYAGIVFILISCILFSVFADGMTMALGTIFFIVFMLGRQMAFNNTLAEAMGYQKKEFRTDATAVLQTGQQYAGSIGTILLSLIISLVQSNQSNSHLAIAQGSRIDFMILGLISACVIICYFFMFKLKNKKLLSTEL</sequence>
<dbReference type="Pfam" id="PF07690">
    <property type="entry name" value="MFS_1"/>
    <property type="match status" value="1"/>
</dbReference>
<feature type="transmembrane region" description="Helical" evidence="6">
    <location>
        <begin position="164"/>
        <end position="182"/>
    </location>
</feature>
<name>I7KH72_9LACO</name>
<dbReference type="GO" id="GO:0022857">
    <property type="term" value="F:transmembrane transporter activity"/>
    <property type="evidence" value="ECO:0007669"/>
    <property type="project" value="InterPro"/>
</dbReference>
<evidence type="ECO:0000256" key="1">
    <source>
        <dbReference type="ARBA" id="ARBA00004651"/>
    </source>
</evidence>
<dbReference type="EMBL" id="CAKE01000010">
    <property type="protein sequence ID" value="CCI81870.1"/>
    <property type="molecule type" value="Genomic_DNA"/>
</dbReference>
<feature type="transmembrane region" description="Helical" evidence="6">
    <location>
        <begin position="382"/>
        <end position="405"/>
    </location>
</feature>
<feature type="transmembrane region" description="Helical" evidence="6">
    <location>
        <begin position="98"/>
        <end position="118"/>
    </location>
</feature>
<dbReference type="InterPro" id="IPR011701">
    <property type="entry name" value="MFS"/>
</dbReference>
<keyword evidence="9" id="KW-1185">Reference proteome</keyword>
<dbReference type="PRINTS" id="PR01036">
    <property type="entry name" value="TCRTETB"/>
</dbReference>
<feature type="transmembrane region" description="Helical" evidence="6">
    <location>
        <begin position="7"/>
        <end position="24"/>
    </location>
</feature>
<keyword evidence="3 6" id="KW-0812">Transmembrane</keyword>
<comment type="subcellular location">
    <subcellularLocation>
        <location evidence="1">Cell membrane</location>
        <topology evidence="1">Multi-pass membrane protein</topology>
    </subcellularLocation>
</comment>
<evidence type="ECO:0000256" key="4">
    <source>
        <dbReference type="ARBA" id="ARBA00022989"/>
    </source>
</evidence>
<evidence type="ECO:0000256" key="2">
    <source>
        <dbReference type="ARBA" id="ARBA00022448"/>
    </source>
</evidence>
<dbReference type="InterPro" id="IPR020846">
    <property type="entry name" value="MFS_dom"/>
</dbReference>
<feature type="transmembrane region" description="Helical" evidence="6">
    <location>
        <begin position="425"/>
        <end position="443"/>
    </location>
</feature>
<proteinExistence type="predicted"/>
<gene>
    <name evidence="8" type="ORF">BN55_00775</name>
</gene>
<dbReference type="AlphaFoldDB" id="I7KH72"/>
<dbReference type="GO" id="GO:0005886">
    <property type="term" value="C:plasma membrane"/>
    <property type="evidence" value="ECO:0007669"/>
    <property type="project" value="UniProtKB-SubCell"/>
</dbReference>
<dbReference type="STRING" id="1423758.FC41_GL000924"/>
<protein>
    <submittedName>
        <fullName evidence="8">Multi-drug-type permease</fullName>
    </submittedName>
</protein>
<dbReference type="Gene3D" id="1.20.1720.10">
    <property type="entry name" value="Multidrug resistance protein D"/>
    <property type="match status" value="1"/>
</dbReference>
<organism evidence="8 9">
    <name type="scientific">Lactobacillus hominis DSM 23910 = CRBIP 24.179</name>
    <dbReference type="NCBI Taxonomy" id="1423758"/>
    <lineage>
        <taxon>Bacteria</taxon>
        <taxon>Bacillati</taxon>
        <taxon>Bacillota</taxon>
        <taxon>Bacilli</taxon>
        <taxon>Lactobacillales</taxon>
        <taxon>Lactobacillaceae</taxon>
        <taxon>Lactobacillus</taxon>
    </lineage>
</organism>
<feature type="domain" description="Major facilitator superfamily (MFS) profile" evidence="7">
    <location>
        <begin position="9"/>
        <end position="447"/>
    </location>
</feature>
<keyword evidence="5 6" id="KW-0472">Membrane</keyword>
<dbReference type="Proteomes" id="UP000009320">
    <property type="component" value="Unassembled WGS sequence"/>
</dbReference>
<evidence type="ECO:0000256" key="5">
    <source>
        <dbReference type="ARBA" id="ARBA00023136"/>
    </source>
</evidence>
<dbReference type="Gene3D" id="1.20.1250.20">
    <property type="entry name" value="MFS general substrate transporter like domains"/>
    <property type="match status" value="1"/>
</dbReference>
<keyword evidence="2" id="KW-0813">Transport</keyword>